<accession>A0AA88HQ52</accession>
<dbReference type="Gene3D" id="3.10.20.90">
    <property type="entry name" value="Phosphatidylinositol 3-kinase Catalytic Subunit, Chain A, domain 1"/>
    <property type="match status" value="1"/>
</dbReference>
<evidence type="ECO:0000256" key="2">
    <source>
        <dbReference type="ARBA" id="ARBA00022679"/>
    </source>
</evidence>
<keyword evidence="7" id="KW-1185">Reference proteome</keyword>
<keyword evidence="3" id="KW-0378">Hydrolase</keyword>
<comment type="similarity">
    <text evidence="1">Belongs to the H-rev107 family.</text>
</comment>
<evidence type="ECO:0000313" key="6">
    <source>
        <dbReference type="EMBL" id="KAK2715900.1"/>
    </source>
</evidence>
<sequence>MIIKSLAIAIPCAGIAITWAVKKYGESKMDERLKNIEPKSASEAQKIPSSINGEIGKHRLFIDYSGKIITVEVEPNAIIENVKKEMQVQLGIPKDEMLLVYNGKQLENDDTISDSNCQDLFLTTLDSDLISDSVYLFRHETKTWYQGMNTANSTEPNCIKTSQGKVFLREGDLIEIEHTYSDQWKCTYQWAVYMGNMQVAYAEPRNNNKVMTGNLRDVYMGNMQVAYAEKSNNKKVKIENLQKVEGKHRWRINNSLDEIFPAFHEDTIVRRARKELNKENPKFISLLAPTWLNWLTGLTYSNTYTEKRNNKKVMIGSLQEVEGKHRWRVNGSLDEIRPAFYEDTTVRRALEELGKENPKFISLLAPTWLNWITGLTYSN</sequence>
<gene>
    <name evidence="6" type="ORF">QYM36_010464</name>
</gene>
<dbReference type="Pfam" id="PF04970">
    <property type="entry name" value="LRAT"/>
    <property type="match status" value="1"/>
</dbReference>
<evidence type="ECO:0000313" key="7">
    <source>
        <dbReference type="Proteomes" id="UP001187531"/>
    </source>
</evidence>
<dbReference type="SUPFAM" id="SSF54236">
    <property type="entry name" value="Ubiquitin-like"/>
    <property type="match status" value="1"/>
</dbReference>
<dbReference type="GO" id="GO:0005737">
    <property type="term" value="C:cytoplasm"/>
    <property type="evidence" value="ECO:0007669"/>
    <property type="project" value="TreeGrafter"/>
</dbReference>
<dbReference type="GO" id="GO:0004623">
    <property type="term" value="F:phospholipase A2 activity"/>
    <property type="evidence" value="ECO:0007669"/>
    <property type="project" value="TreeGrafter"/>
</dbReference>
<dbReference type="InterPro" id="IPR051496">
    <property type="entry name" value="H-rev107_PLA/AT"/>
</dbReference>
<dbReference type="Gene3D" id="3.90.1720.10">
    <property type="entry name" value="endopeptidase domain like (from Nostoc punctiforme)"/>
    <property type="match status" value="1"/>
</dbReference>
<keyword evidence="2" id="KW-0808">Transferase</keyword>
<dbReference type="GO" id="GO:0008970">
    <property type="term" value="F:phospholipase A1 activity"/>
    <property type="evidence" value="ECO:0007669"/>
    <property type="project" value="TreeGrafter"/>
</dbReference>
<dbReference type="PRINTS" id="PR00348">
    <property type="entry name" value="UBIQUITIN"/>
</dbReference>
<evidence type="ECO:0000259" key="5">
    <source>
        <dbReference type="PROSITE" id="PS50053"/>
    </source>
</evidence>
<dbReference type="GO" id="GO:0016410">
    <property type="term" value="F:N-acyltransferase activity"/>
    <property type="evidence" value="ECO:0007669"/>
    <property type="project" value="TreeGrafter"/>
</dbReference>
<keyword evidence="4" id="KW-0443">Lipid metabolism</keyword>
<comment type="caution">
    <text evidence="6">The sequence shown here is derived from an EMBL/GenBank/DDBJ whole genome shotgun (WGS) entry which is preliminary data.</text>
</comment>
<feature type="domain" description="Ubiquitin-like" evidence="5">
    <location>
        <begin position="65"/>
        <end position="119"/>
    </location>
</feature>
<organism evidence="6 7">
    <name type="scientific">Artemia franciscana</name>
    <name type="common">Brine shrimp</name>
    <name type="synonym">Artemia sanfranciscana</name>
    <dbReference type="NCBI Taxonomy" id="6661"/>
    <lineage>
        <taxon>Eukaryota</taxon>
        <taxon>Metazoa</taxon>
        <taxon>Ecdysozoa</taxon>
        <taxon>Arthropoda</taxon>
        <taxon>Crustacea</taxon>
        <taxon>Branchiopoda</taxon>
        <taxon>Anostraca</taxon>
        <taxon>Artemiidae</taxon>
        <taxon>Artemia</taxon>
    </lineage>
</organism>
<dbReference type="InterPro" id="IPR000626">
    <property type="entry name" value="Ubiquitin-like_dom"/>
</dbReference>
<evidence type="ECO:0000256" key="3">
    <source>
        <dbReference type="ARBA" id="ARBA00022801"/>
    </source>
</evidence>
<feature type="non-terminal residue" evidence="6">
    <location>
        <position position="1"/>
    </location>
</feature>
<dbReference type="InterPro" id="IPR019956">
    <property type="entry name" value="Ubiquitin_dom"/>
</dbReference>
<proteinExistence type="inferred from homology"/>
<name>A0AA88HQ52_ARTSF</name>
<dbReference type="PROSITE" id="PS50053">
    <property type="entry name" value="UBIQUITIN_2"/>
    <property type="match status" value="1"/>
</dbReference>
<dbReference type="Pfam" id="PF00240">
    <property type="entry name" value="ubiquitin"/>
    <property type="match status" value="1"/>
</dbReference>
<dbReference type="InterPro" id="IPR029071">
    <property type="entry name" value="Ubiquitin-like_domsf"/>
</dbReference>
<evidence type="ECO:0000256" key="4">
    <source>
        <dbReference type="ARBA" id="ARBA00023098"/>
    </source>
</evidence>
<dbReference type="SMART" id="SM00213">
    <property type="entry name" value="UBQ"/>
    <property type="match status" value="1"/>
</dbReference>
<dbReference type="Proteomes" id="UP001187531">
    <property type="component" value="Unassembled WGS sequence"/>
</dbReference>
<protein>
    <recommendedName>
        <fullName evidence="5">Ubiquitin-like domain-containing protein</fullName>
    </recommendedName>
</protein>
<dbReference type="EMBL" id="JAVRJZ010000012">
    <property type="protein sequence ID" value="KAK2715900.1"/>
    <property type="molecule type" value="Genomic_DNA"/>
</dbReference>
<reference evidence="6" key="1">
    <citation type="submission" date="2023-07" db="EMBL/GenBank/DDBJ databases">
        <title>Chromosome-level genome assembly of Artemia franciscana.</title>
        <authorList>
            <person name="Jo E."/>
        </authorList>
    </citation>
    <scope>NUCLEOTIDE SEQUENCE</scope>
    <source>
        <tissue evidence="6">Whole body</tissue>
    </source>
</reference>
<dbReference type="PANTHER" id="PTHR13943">
    <property type="entry name" value="HRAS-LIKE SUPPRESSOR - RELATED"/>
    <property type="match status" value="1"/>
</dbReference>
<dbReference type="GO" id="GO:0070292">
    <property type="term" value="P:N-acylphosphatidylethanolamine metabolic process"/>
    <property type="evidence" value="ECO:0007669"/>
    <property type="project" value="TreeGrafter"/>
</dbReference>
<dbReference type="PANTHER" id="PTHR13943:SF77">
    <property type="entry name" value="LRAT DOMAIN-CONTAINING PROTEIN"/>
    <property type="match status" value="1"/>
</dbReference>
<dbReference type="InterPro" id="IPR007053">
    <property type="entry name" value="LRAT_dom"/>
</dbReference>
<evidence type="ECO:0000256" key="1">
    <source>
        <dbReference type="ARBA" id="ARBA00007824"/>
    </source>
</evidence>
<dbReference type="AlphaFoldDB" id="A0AA88HQ52"/>